<dbReference type="InterPro" id="IPR036812">
    <property type="entry name" value="NAD(P)_OxRdtase_dom_sf"/>
</dbReference>
<evidence type="ECO:0000256" key="3">
    <source>
        <dbReference type="ARBA" id="ARBA00038157"/>
    </source>
</evidence>
<dbReference type="Gene3D" id="3.20.20.100">
    <property type="entry name" value="NADP-dependent oxidoreductase domain"/>
    <property type="match status" value="1"/>
</dbReference>
<reference evidence="6" key="1">
    <citation type="submission" date="2020-01" db="EMBL/GenBank/DDBJ databases">
        <authorList>
            <person name="Feng Z.H.Z."/>
        </authorList>
    </citation>
    <scope>NUCLEOTIDE SEQUENCE</scope>
    <source>
        <strain evidence="6">CBS107.38</strain>
    </source>
</reference>
<keyword evidence="7" id="KW-1185">Reference proteome</keyword>
<dbReference type="Pfam" id="PF00248">
    <property type="entry name" value="Aldo_ket_red"/>
    <property type="match status" value="1"/>
</dbReference>
<dbReference type="Proteomes" id="UP000596902">
    <property type="component" value="Unassembled WGS sequence"/>
</dbReference>
<dbReference type="InterPro" id="IPR023210">
    <property type="entry name" value="NADP_OxRdtase_dom"/>
</dbReference>
<dbReference type="PANTHER" id="PTHR43364:SF7">
    <property type="entry name" value="NADP-DEPENDENT OXIDOREDUCTASE DOMAIN-CONTAINING PROTEIN-RELATED"/>
    <property type="match status" value="1"/>
</dbReference>
<evidence type="ECO:0000313" key="6">
    <source>
        <dbReference type="EMBL" id="KAF7670793.1"/>
    </source>
</evidence>
<dbReference type="AlphaFoldDB" id="A0A8H7ASP6"/>
<dbReference type="EMBL" id="JAAABM010000028">
    <property type="protein sequence ID" value="KAF7670793.1"/>
    <property type="molecule type" value="Genomic_DNA"/>
</dbReference>
<proteinExistence type="inferred from homology"/>
<dbReference type="GO" id="GO:0016491">
    <property type="term" value="F:oxidoreductase activity"/>
    <property type="evidence" value="ECO:0007669"/>
    <property type="project" value="UniProtKB-KW"/>
</dbReference>
<organism evidence="6 7">
    <name type="scientific">Alternaria burnsii</name>
    <dbReference type="NCBI Taxonomy" id="1187904"/>
    <lineage>
        <taxon>Eukaryota</taxon>
        <taxon>Fungi</taxon>
        <taxon>Dikarya</taxon>
        <taxon>Ascomycota</taxon>
        <taxon>Pezizomycotina</taxon>
        <taxon>Dothideomycetes</taxon>
        <taxon>Pleosporomycetidae</taxon>
        <taxon>Pleosporales</taxon>
        <taxon>Pleosporineae</taxon>
        <taxon>Pleosporaceae</taxon>
        <taxon>Alternaria</taxon>
        <taxon>Alternaria sect. Alternaria</taxon>
    </lineage>
</organism>
<evidence type="ECO:0000256" key="4">
    <source>
        <dbReference type="SAM" id="MobiDB-lite"/>
    </source>
</evidence>
<keyword evidence="2" id="KW-0560">Oxidoreductase</keyword>
<feature type="region of interest" description="Disordered" evidence="4">
    <location>
        <begin position="243"/>
        <end position="263"/>
    </location>
</feature>
<name>A0A8H7ASP6_9PLEO</name>
<dbReference type="PANTHER" id="PTHR43364">
    <property type="entry name" value="NADH-SPECIFIC METHYLGLYOXAL REDUCTASE-RELATED"/>
    <property type="match status" value="1"/>
</dbReference>
<dbReference type="GeneID" id="62209311"/>
<accession>A0A8H7ASP6</accession>
<evidence type="ECO:0000259" key="5">
    <source>
        <dbReference type="Pfam" id="PF00248"/>
    </source>
</evidence>
<sequence length="562" mass="62722">MPSPFGDAPKAASLLDFHRVMSPTAGVRVSPLCLGAMNFGDAWEEMMGKCDKKTVFEILDFFHQQGGNFIDTANNYQNEESETWIGEWMKDRGVRHEMVVATKFTTCFPDPNNSPRQRINYAGNSTKSLRVSLEASLKKLQTDYIDLLYVHWWDFTTSIPELMQSLNAVVNSGKVLYLGISDTPAWVVSKANEYARNHGLRGFSVYQGRWSAAERDFEREIIPMAREEGMALCPWGALGGGNFTSEEKRKNNEQGRNFGPPSEKHVAISKKLEGVANQKKTQITSIALAYVRHKYPFVYPIVGGRKIDHLKGNIEALEIELSEEEIDDIDSAVPFDVGFPMSFLFEFGTGQKYKNTMTSSDVGLLRLPDYPDAALRLNGSLLSAIDPSTLTPEASEIITPAIGLATVLYRWHPNALAAFLDLDAWFSLTWTLSTAEGTPDGSKIEIGRIGNQITFGSLDSSGDNWTLMLTYNIVLEGENRGKWIPNPKESMLGEKDVTDPDDIEKLGYVCTMSMEDRGQAIKLSEKGGLIKWDVEKTYAKEEGEMSANPNFEIPQAKRRKAD</sequence>
<reference evidence="6" key="2">
    <citation type="submission" date="2020-08" db="EMBL/GenBank/DDBJ databases">
        <title>Draft Genome Sequence of Cumin Blight Pathogen Alternaria burnsii.</title>
        <authorList>
            <person name="Feng Z."/>
        </authorList>
    </citation>
    <scope>NUCLEOTIDE SEQUENCE</scope>
    <source>
        <strain evidence="6">CBS107.38</strain>
    </source>
</reference>
<gene>
    <name evidence="6" type="ORF">GT037_011086</name>
</gene>
<dbReference type="SUPFAM" id="SSF51430">
    <property type="entry name" value="NAD(P)-linked oxidoreductase"/>
    <property type="match status" value="1"/>
</dbReference>
<feature type="region of interest" description="Disordered" evidence="4">
    <location>
        <begin position="541"/>
        <end position="562"/>
    </location>
</feature>
<feature type="domain" description="NADP-dependent oxidoreductase" evidence="5">
    <location>
        <begin position="31"/>
        <end position="332"/>
    </location>
</feature>
<evidence type="ECO:0000256" key="1">
    <source>
        <dbReference type="ARBA" id="ARBA00022857"/>
    </source>
</evidence>
<comment type="caution">
    <text evidence="6">The sequence shown here is derived from an EMBL/GenBank/DDBJ whole genome shotgun (WGS) entry which is preliminary data.</text>
</comment>
<comment type="similarity">
    <text evidence="3">Belongs to the aldo/keto reductase family. Aldo/keto reductase 2 subfamily.</text>
</comment>
<evidence type="ECO:0000256" key="2">
    <source>
        <dbReference type="ARBA" id="ARBA00023002"/>
    </source>
</evidence>
<dbReference type="InterPro" id="IPR050523">
    <property type="entry name" value="AKR_Detox_Biosynth"/>
</dbReference>
<protein>
    <submittedName>
        <fullName evidence="6">Norsolorinic acid reductase</fullName>
    </submittedName>
</protein>
<dbReference type="RefSeq" id="XP_038781179.1">
    <property type="nucleotide sequence ID" value="XM_038936133.1"/>
</dbReference>
<keyword evidence="1" id="KW-0521">NADP</keyword>
<evidence type="ECO:0000313" key="7">
    <source>
        <dbReference type="Proteomes" id="UP000596902"/>
    </source>
</evidence>